<dbReference type="EMBL" id="KN834786">
    <property type="protein sequence ID" value="KIK58298.1"/>
    <property type="molecule type" value="Genomic_DNA"/>
</dbReference>
<name>A0A0D0CRP0_9AGAR</name>
<evidence type="ECO:0000313" key="4">
    <source>
        <dbReference type="Proteomes" id="UP000053593"/>
    </source>
</evidence>
<feature type="chain" id="PRO_5002208167" evidence="2">
    <location>
        <begin position="19"/>
        <end position="155"/>
    </location>
</feature>
<dbReference type="AlphaFoldDB" id="A0A0D0CRP0"/>
<proteinExistence type="predicted"/>
<organism evidence="3 4">
    <name type="scientific">Collybiopsis luxurians FD-317 M1</name>
    <dbReference type="NCBI Taxonomy" id="944289"/>
    <lineage>
        <taxon>Eukaryota</taxon>
        <taxon>Fungi</taxon>
        <taxon>Dikarya</taxon>
        <taxon>Basidiomycota</taxon>
        <taxon>Agaricomycotina</taxon>
        <taxon>Agaricomycetes</taxon>
        <taxon>Agaricomycetidae</taxon>
        <taxon>Agaricales</taxon>
        <taxon>Marasmiineae</taxon>
        <taxon>Omphalotaceae</taxon>
        <taxon>Collybiopsis</taxon>
        <taxon>Collybiopsis luxurians</taxon>
    </lineage>
</organism>
<feature type="signal peptide" evidence="2">
    <location>
        <begin position="1"/>
        <end position="18"/>
    </location>
</feature>
<gene>
    <name evidence="3" type="ORF">GYMLUDRAFT_98219</name>
</gene>
<evidence type="ECO:0000256" key="2">
    <source>
        <dbReference type="SAM" id="SignalP"/>
    </source>
</evidence>
<keyword evidence="4" id="KW-1185">Reference proteome</keyword>
<dbReference type="Proteomes" id="UP000053593">
    <property type="component" value="Unassembled WGS sequence"/>
</dbReference>
<dbReference type="HOGENOM" id="CLU_1695676_0_0_1"/>
<accession>A0A0D0CRP0</accession>
<reference evidence="3 4" key="1">
    <citation type="submission" date="2014-04" db="EMBL/GenBank/DDBJ databases">
        <title>Evolutionary Origins and Diversification of the Mycorrhizal Mutualists.</title>
        <authorList>
            <consortium name="DOE Joint Genome Institute"/>
            <consortium name="Mycorrhizal Genomics Consortium"/>
            <person name="Kohler A."/>
            <person name="Kuo A."/>
            <person name="Nagy L.G."/>
            <person name="Floudas D."/>
            <person name="Copeland A."/>
            <person name="Barry K.W."/>
            <person name="Cichocki N."/>
            <person name="Veneault-Fourrey C."/>
            <person name="LaButti K."/>
            <person name="Lindquist E.A."/>
            <person name="Lipzen A."/>
            <person name="Lundell T."/>
            <person name="Morin E."/>
            <person name="Murat C."/>
            <person name="Riley R."/>
            <person name="Ohm R."/>
            <person name="Sun H."/>
            <person name="Tunlid A."/>
            <person name="Henrissat B."/>
            <person name="Grigoriev I.V."/>
            <person name="Hibbett D.S."/>
            <person name="Martin F."/>
        </authorList>
    </citation>
    <scope>NUCLEOTIDE SEQUENCE [LARGE SCALE GENOMIC DNA]</scope>
    <source>
        <strain evidence="3 4">FD-317 M1</strain>
    </source>
</reference>
<evidence type="ECO:0000313" key="3">
    <source>
        <dbReference type="EMBL" id="KIK58298.1"/>
    </source>
</evidence>
<protein>
    <submittedName>
        <fullName evidence="3">Uncharacterized protein</fullName>
    </submittedName>
</protein>
<keyword evidence="2" id="KW-0732">Signal</keyword>
<evidence type="ECO:0000256" key="1">
    <source>
        <dbReference type="SAM" id="MobiDB-lite"/>
    </source>
</evidence>
<sequence>MKFSALVTLLCVAGTVLAGGHKAPMAFIENPQDGNGLEHRVPATDKERSDLRTGINVLLKAAVKAYSPLEKDFEDRVMCDLRGYSGIWTADDLIHFTVLTANKARPGGNKKMYWGVVEHKDMSKGDIFLSSTKPDTKSENGLVYSNRRAYPGQKA</sequence>
<feature type="region of interest" description="Disordered" evidence="1">
    <location>
        <begin position="132"/>
        <end position="155"/>
    </location>
</feature>